<dbReference type="PANTHER" id="PTHR30572:SF18">
    <property type="entry name" value="ABC-TYPE MACROLIDE FAMILY EXPORT SYSTEM PERMEASE COMPONENT 2"/>
    <property type="match status" value="1"/>
</dbReference>
<feature type="transmembrane region" description="Helical" evidence="6">
    <location>
        <begin position="313"/>
        <end position="337"/>
    </location>
</feature>
<keyword evidence="10" id="KW-1185">Reference proteome</keyword>
<keyword evidence="5 6" id="KW-0472">Membrane</keyword>
<dbReference type="InterPro" id="IPR025857">
    <property type="entry name" value="MacB_PCD"/>
</dbReference>
<reference evidence="9 10" key="1">
    <citation type="submission" date="2019-07" db="EMBL/GenBank/DDBJ databases">
        <title>Draft genome for Aliikangiella sp. M105.</title>
        <authorList>
            <person name="Wang G."/>
        </authorList>
    </citation>
    <scope>NUCLEOTIDE SEQUENCE [LARGE SCALE GENOMIC DNA]</scope>
    <source>
        <strain evidence="9 10">M105</strain>
    </source>
</reference>
<keyword evidence="2" id="KW-1003">Cell membrane</keyword>
<evidence type="ECO:0000256" key="2">
    <source>
        <dbReference type="ARBA" id="ARBA00022475"/>
    </source>
</evidence>
<organism evidence="9 10">
    <name type="scientific">Aliikangiella coralliicola</name>
    <dbReference type="NCBI Taxonomy" id="2592383"/>
    <lineage>
        <taxon>Bacteria</taxon>
        <taxon>Pseudomonadati</taxon>
        <taxon>Pseudomonadota</taxon>
        <taxon>Gammaproteobacteria</taxon>
        <taxon>Oceanospirillales</taxon>
        <taxon>Pleioneaceae</taxon>
        <taxon>Aliikangiella</taxon>
    </lineage>
</organism>
<evidence type="ECO:0000256" key="3">
    <source>
        <dbReference type="ARBA" id="ARBA00022692"/>
    </source>
</evidence>
<dbReference type="PANTHER" id="PTHR30572">
    <property type="entry name" value="MEMBRANE COMPONENT OF TRANSPORTER-RELATED"/>
    <property type="match status" value="1"/>
</dbReference>
<gene>
    <name evidence="9" type="ORF">FLL46_04105</name>
</gene>
<dbReference type="Pfam" id="PF02687">
    <property type="entry name" value="FtsX"/>
    <property type="match status" value="1"/>
</dbReference>
<evidence type="ECO:0000256" key="1">
    <source>
        <dbReference type="ARBA" id="ARBA00004651"/>
    </source>
</evidence>
<evidence type="ECO:0000259" key="8">
    <source>
        <dbReference type="Pfam" id="PF12704"/>
    </source>
</evidence>
<dbReference type="Proteomes" id="UP000315439">
    <property type="component" value="Unassembled WGS sequence"/>
</dbReference>
<evidence type="ECO:0000256" key="5">
    <source>
        <dbReference type="ARBA" id="ARBA00023136"/>
    </source>
</evidence>
<protein>
    <submittedName>
        <fullName evidence="9">FtsX-like permease family protein</fullName>
    </submittedName>
</protein>
<accession>A0A545UGX8</accession>
<sequence>MFLYSLKLAKANLKNRPGLTLLTISAIAIGLALLTTTTTMSYQSSKIPLLEESEKIQTVLIDSRDQNARDITDVRRTPRLTYQDTQNLFTDATFPVEKTYLWKSFTFLNDENGDAHPRQVRTMAGLSNFFTMFKVPFLYGSGWSKADDENATPVIVLSYKMNQHFFGGENSVGKTIRINSSTLTVVGVLANWKLAARFYDRSFSTARFDDVFVPSSLALEINIPRRISCWEKDSEFVQDFSRENVNGLKASECTWLNLWVKLEDENQAKQYIDYLAQYVSDQKSFGRFPREHQPTLLSIKEYSELNSTNNTTLFIFALLSVLFFLVCLINTVGILLAKYMGKVPEIALRRALGAKKHVILMQYLIEIGLISFIGGVVGVILSYFGLKGMMKVYIYQSDYTVTADAIQHLYQLDWIMISQALLIAVGSSLIVSLYPVWKMCNTAPAGHLKAQ</sequence>
<keyword evidence="4 6" id="KW-1133">Transmembrane helix</keyword>
<dbReference type="EMBL" id="VIKS01000003">
    <property type="protein sequence ID" value="TQV88722.1"/>
    <property type="molecule type" value="Genomic_DNA"/>
</dbReference>
<dbReference type="GO" id="GO:0005886">
    <property type="term" value="C:plasma membrane"/>
    <property type="evidence" value="ECO:0007669"/>
    <property type="project" value="UniProtKB-SubCell"/>
</dbReference>
<proteinExistence type="predicted"/>
<evidence type="ECO:0000256" key="6">
    <source>
        <dbReference type="SAM" id="Phobius"/>
    </source>
</evidence>
<evidence type="ECO:0000259" key="7">
    <source>
        <dbReference type="Pfam" id="PF02687"/>
    </source>
</evidence>
<feature type="transmembrane region" description="Helical" evidence="6">
    <location>
        <begin position="414"/>
        <end position="437"/>
    </location>
</feature>
<dbReference type="AlphaFoldDB" id="A0A545UGX8"/>
<comment type="caution">
    <text evidence="9">The sequence shown here is derived from an EMBL/GenBank/DDBJ whole genome shotgun (WGS) entry which is preliminary data.</text>
</comment>
<evidence type="ECO:0000313" key="10">
    <source>
        <dbReference type="Proteomes" id="UP000315439"/>
    </source>
</evidence>
<name>A0A545UGX8_9GAMM</name>
<comment type="subcellular location">
    <subcellularLocation>
        <location evidence="1">Cell membrane</location>
        <topology evidence="1">Multi-pass membrane protein</topology>
    </subcellularLocation>
</comment>
<feature type="domain" description="MacB-like periplasmic core" evidence="8">
    <location>
        <begin position="20"/>
        <end position="276"/>
    </location>
</feature>
<dbReference type="InterPro" id="IPR003838">
    <property type="entry name" value="ABC3_permease_C"/>
</dbReference>
<feature type="domain" description="ABC3 transporter permease C-terminal" evidence="7">
    <location>
        <begin position="318"/>
        <end position="443"/>
    </location>
</feature>
<evidence type="ECO:0000256" key="4">
    <source>
        <dbReference type="ARBA" id="ARBA00022989"/>
    </source>
</evidence>
<dbReference type="RefSeq" id="WP_142892174.1">
    <property type="nucleotide sequence ID" value="NZ_ML660161.1"/>
</dbReference>
<dbReference type="GO" id="GO:0022857">
    <property type="term" value="F:transmembrane transporter activity"/>
    <property type="evidence" value="ECO:0007669"/>
    <property type="project" value="TreeGrafter"/>
</dbReference>
<feature type="transmembrane region" description="Helical" evidence="6">
    <location>
        <begin position="358"/>
        <end position="384"/>
    </location>
</feature>
<dbReference type="OrthoDB" id="6280401at2"/>
<dbReference type="InterPro" id="IPR050250">
    <property type="entry name" value="Macrolide_Exporter_MacB"/>
</dbReference>
<keyword evidence="3 6" id="KW-0812">Transmembrane</keyword>
<dbReference type="Pfam" id="PF12704">
    <property type="entry name" value="MacB_PCD"/>
    <property type="match status" value="1"/>
</dbReference>
<evidence type="ECO:0000313" key="9">
    <source>
        <dbReference type="EMBL" id="TQV88722.1"/>
    </source>
</evidence>